<dbReference type="AlphaFoldDB" id="A0A2N3KV13"/>
<evidence type="ECO:0000256" key="10">
    <source>
        <dbReference type="ARBA" id="ARBA00049252"/>
    </source>
</evidence>
<gene>
    <name evidence="17" type="primary">cdd</name>
    <name evidence="17" type="ORF">COO20_09605</name>
</gene>
<dbReference type="Pfam" id="PF00383">
    <property type="entry name" value="dCMP_cyt_deam_1"/>
    <property type="match status" value="1"/>
</dbReference>
<dbReference type="GO" id="GO:0055086">
    <property type="term" value="P:nucleobase-containing small molecule metabolic process"/>
    <property type="evidence" value="ECO:0007669"/>
    <property type="project" value="UniProtKB-ARBA"/>
</dbReference>
<dbReference type="InterPro" id="IPR050202">
    <property type="entry name" value="Cyt/Deoxycyt_deaminase"/>
</dbReference>
<evidence type="ECO:0000259" key="16">
    <source>
        <dbReference type="PROSITE" id="PS51747"/>
    </source>
</evidence>
<comment type="catalytic activity">
    <reaction evidence="10 15">
        <text>2'-deoxycytidine + H2O + H(+) = 2'-deoxyuridine + NH4(+)</text>
        <dbReference type="Rhea" id="RHEA:13433"/>
        <dbReference type="ChEBI" id="CHEBI:15377"/>
        <dbReference type="ChEBI" id="CHEBI:15378"/>
        <dbReference type="ChEBI" id="CHEBI:15698"/>
        <dbReference type="ChEBI" id="CHEBI:16450"/>
        <dbReference type="ChEBI" id="CHEBI:28938"/>
        <dbReference type="EC" id="3.5.4.5"/>
    </reaction>
</comment>
<dbReference type="GO" id="GO:0004126">
    <property type="term" value="F:cytidine deaminase activity"/>
    <property type="evidence" value="ECO:0007669"/>
    <property type="project" value="UniProtKB-UniRule"/>
</dbReference>
<feature type="binding site" evidence="13">
    <location>
        <begin position="58"/>
        <end position="64"/>
    </location>
    <ligand>
        <name>substrate</name>
    </ligand>
</feature>
<comment type="cofactor">
    <cofactor evidence="1 14 15">
        <name>Zn(2+)</name>
        <dbReference type="ChEBI" id="CHEBI:29105"/>
    </cofactor>
</comment>
<dbReference type="GO" id="GO:0042802">
    <property type="term" value="F:identical protein binding"/>
    <property type="evidence" value="ECO:0007669"/>
    <property type="project" value="UniProtKB-ARBA"/>
</dbReference>
<dbReference type="SUPFAM" id="SSF53927">
    <property type="entry name" value="Cytidine deaminase-like"/>
    <property type="match status" value="1"/>
</dbReference>
<comment type="similarity">
    <text evidence="3 15">Belongs to the cytidine and deoxycytidylate deaminase family.</text>
</comment>
<protein>
    <recommendedName>
        <fullName evidence="5 15">Cytidine deaminase</fullName>
        <ecNumber evidence="4 15">3.5.4.5</ecNumber>
    </recommendedName>
    <alternativeName>
        <fullName evidence="9 15">Cytidine aminohydrolase</fullName>
    </alternativeName>
</protein>
<dbReference type="RefSeq" id="WP_101265943.1">
    <property type="nucleotide sequence ID" value="NZ_NWTK01000005.1"/>
</dbReference>
<evidence type="ECO:0000256" key="6">
    <source>
        <dbReference type="ARBA" id="ARBA00022723"/>
    </source>
</evidence>
<dbReference type="OrthoDB" id="9795347at2"/>
<evidence type="ECO:0000256" key="9">
    <source>
        <dbReference type="ARBA" id="ARBA00032005"/>
    </source>
</evidence>
<feature type="domain" description="CMP/dCMP-type deaminase" evidence="16">
    <location>
        <begin position="17"/>
        <end position="145"/>
    </location>
</feature>
<evidence type="ECO:0000313" key="17">
    <source>
        <dbReference type="EMBL" id="PKR54377.1"/>
    </source>
</evidence>
<dbReference type="PANTHER" id="PTHR11644">
    <property type="entry name" value="CYTIDINE DEAMINASE"/>
    <property type="match status" value="1"/>
</dbReference>
<proteinExistence type="inferred from homology"/>
<dbReference type="InterPro" id="IPR006262">
    <property type="entry name" value="Cyt_deam_tetra"/>
</dbReference>
<evidence type="ECO:0000313" key="18">
    <source>
        <dbReference type="Proteomes" id="UP000233597"/>
    </source>
</evidence>
<evidence type="ECO:0000256" key="2">
    <source>
        <dbReference type="ARBA" id="ARBA00003949"/>
    </source>
</evidence>
<evidence type="ECO:0000256" key="12">
    <source>
        <dbReference type="PIRSR" id="PIRSR606262-1"/>
    </source>
</evidence>
<dbReference type="PROSITE" id="PS51747">
    <property type="entry name" value="CYT_DCMP_DEAMINASES_2"/>
    <property type="match status" value="1"/>
</dbReference>
<evidence type="ECO:0000256" key="14">
    <source>
        <dbReference type="PIRSR" id="PIRSR606262-3"/>
    </source>
</evidence>
<comment type="function">
    <text evidence="2 15">This enzyme scavenges exogenous and endogenous cytidine and 2'-deoxycytidine for UMP synthesis.</text>
</comment>
<keyword evidence="8 14" id="KW-0862">Zinc</keyword>
<dbReference type="PANTHER" id="PTHR11644:SF2">
    <property type="entry name" value="CYTIDINE DEAMINASE"/>
    <property type="match status" value="1"/>
</dbReference>
<evidence type="ECO:0000256" key="1">
    <source>
        <dbReference type="ARBA" id="ARBA00001947"/>
    </source>
</evidence>
<dbReference type="InterPro" id="IPR016193">
    <property type="entry name" value="Cytidine_deaminase-like"/>
</dbReference>
<evidence type="ECO:0000256" key="3">
    <source>
        <dbReference type="ARBA" id="ARBA00006576"/>
    </source>
</evidence>
<evidence type="ECO:0000256" key="4">
    <source>
        <dbReference type="ARBA" id="ARBA00012783"/>
    </source>
</evidence>
<dbReference type="GO" id="GO:0005829">
    <property type="term" value="C:cytosol"/>
    <property type="evidence" value="ECO:0007669"/>
    <property type="project" value="TreeGrafter"/>
</dbReference>
<dbReference type="Proteomes" id="UP000233597">
    <property type="component" value="Unassembled WGS sequence"/>
</dbReference>
<evidence type="ECO:0000256" key="5">
    <source>
        <dbReference type="ARBA" id="ARBA00018266"/>
    </source>
</evidence>
<dbReference type="GO" id="GO:0008270">
    <property type="term" value="F:zinc ion binding"/>
    <property type="evidence" value="ECO:0007669"/>
    <property type="project" value="UniProtKB-UniRule"/>
</dbReference>
<organism evidence="17 18">
    <name type="scientific">Thalassospira marina</name>
    <dbReference type="NCBI Taxonomy" id="2048283"/>
    <lineage>
        <taxon>Bacteria</taxon>
        <taxon>Pseudomonadati</taxon>
        <taxon>Pseudomonadota</taxon>
        <taxon>Alphaproteobacteria</taxon>
        <taxon>Rhodospirillales</taxon>
        <taxon>Thalassospiraceae</taxon>
        <taxon>Thalassospira</taxon>
    </lineage>
</organism>
<dbReference type="PROSITE" id="PS00903">
    <property type="entry name" value="CYT_DCMP_DEAMINASES_1"/>
    <property type="match status" value="1"/>
</dbReference>
<comment type="caution">
    <text evidence="17">The sequence shown here is derived from an EMBL/GenBank/DDBJ whole genome shotgun (WGS) entry which is preliminary data.</text>
</comment>
<evidence type="ECO:0000256" key="7">
    <source>
        <dbReference type="ARBA" id="ARBA00022801"/>
    </source>
</evidence>
<reference evidence="17 18" key="1">
    <citation type="submission" date="2017-09" db="EMBL/GenBank/DDBJ databases">
        <title>Biodiversity and function of Thalassospira species in the particle-attached aromatic-hydrocarbon-degrading consortia from the surface seawater of the South China Sea.</title>
        <authorList>
            <person name="Dong C."/>
            <person name="Liu R."/>
            <person name="Shao Z."/>
        </authorList>
    </citation>
    <scope>NUCLEOTIDE SEQUENCE [LARGE SCALE GENOMIC DNA]</scope>
    <source>
        <strain evidence="17 18">CSC1P2</strain>
    </source>
</reference>
<feature type="binding site" evidence="14">
    <location>
        <position position="69"/>
    </location>
    <ligand>
        <name>Zn(2+)</name>
        <dbReference type="ChEBI" id="CHEBI:29105"/>
        <note>catalytic</note>
    </ligand>
</feature>
<sequence length="148" mass="15325">MTENNSAVQNIDTAKRNAPADLVAAAQAARKNAYAPYSNFLVGAALRTENGAIIAGCNVENAAYPEGVCAEGGAISAMVLAGERKITEIVVVGSGDVACTPCGGCRQKIREFSGPDATIFVINEAGKTLLTLSREELIPHSFGPENLS</sequence>
<feature type="binding site" evidence="14">
    <location>
        <position position="105"/>
    </location>
    <ligand>
        <name>Zn(2+)</name>
        <dbReference type="ChEBI" id="CHEBI:29105"/>
        <note>catalytic</note>
    </ligand>
</feature>
<keyword evidence="6 14" id="KW-0479">Metal-binding</keyword>
<keyword evidence="7 15" id="KW-0378">Hydrolase</keyword>
<comment type="catalytic activity">
    <reaction evidence="11 15">
        <text>cytidine + H2O + H(+) = uridine + NH4(+)</text>
        <dbReference type="Rhea" id="RHEA:16069"/>
        <dbReference type="ChEBI" id="CHEBI:15377"/>
        <dbReference type="ChEBI" id="CHEBI:15378"/>
        <dbReference type="ChEBI" id="CHEBI:16704"/>
        <dbReference type="ChEBI" id="CHEBI:17562"/>
        <dbReference type="ChEBI" id="CHEBI:28938"/>
        <dbReference type="EC" id="3.5.4.5"/>
    </reaction>
</comment>
<dbReference type="NCBIfam" id="TIGR01354">
    <property type="entry name" value="cyt_deam_tetra"/>
    <property type="match status" value="1"/>
</dbReference>
<dbReference type="EC" id="3.5.4.5" evidence="4 15"/>
<evidence type="ECO:0000256" key="11">
    <source>
        <dbReference type="ARBA" id="ARBA00049558"/>
    </source>
</evidence>
<dbReference type="CDD" id="cd01283">
    <property type="entry name" value="cytidine_deaminase"/>
    <property type="match status" value="1"/>
</dbReference>
<accession>A0A2N3KV13</accession>
<feature type="active site" description="Proton donor" evidence="12">
    <location>
        <position position="71"/>
    </location>
</feature>
<evidence type="ECO:0000256" key="15">
    <source>
        <dbReference type="RuleBase" id="RU364006"/>
    </source>
</evidence>
<dbReference type="FunFam" id="3.40.140.10:FF:000008">
    <property type="entry name" value="Cytidine deaminase"/>
    <property type="match status" value="1"/>
</dbReference>
<dbReference type="Gene3D" id="3.40.140.10">
    <property type="entry name" value="Cytidine Deaminase, domain 2"/>
    <property type="match status" value="1"/>
</dbReference>
<name>A0A2N3KV13_9PROT</name>
<evidence type="ECO:0000256" key="8">
    <source>
        <dbReference type="ARBA" id="ARBA00022833"/>
    </source>
</evidence>
<feature type="binding site" evidence="14">
    <location>
        <position position="102"/>
    </location>
    <ligand>
        <name>Zn(2+)</name>
        <dbReference type="ChEBI" id="CHEBI:29105"/>
        <note>catalytic</note>
    </ligand>
</feature>
<dbReference type="GO" id="GO:0072527">
    <property type="term" value="P:pyrimidine-containing compound metabolic process"/>
    <property type="evidence" value="ECO:0007669"/>
    <property type="project" value="UniProtKB-ARBA"/>
</dbReference>
<evidence type="ECO:0000256" key="13">
    <source>
        <dbReference type="PIRSR" id="PIRSR606262-2"/>
    </source>
</evidence>
<dbReference type="NCBIfam" id="NF004064">
    <property type="entry name" value="PRK05578.1"/>
    <property type="match status" value="1"/>
</dbReference>
<dbReference type="EMBL" id="NWTK01000005">
    <property type="protein sequence ID" value="PKR54377.1"/>
    <property type="molecule type" value="Genomic_DNA"/>
</dbReference>
<dbReference type="InterPro" id="IPR002125">
    <property type="entry name" value="CMP_dCMP_dom"/>
</dbReference>
<dbReference type="InterPro" id="IPR016192">
    <property type="entry name" value="APOBEC/CMP_deaminase_Zn-bd"/>
</dbReference>